<dbReference type="EMBL" id="JBHTIR010001203">
    <property type="protein sequence ID" value="MFD0852263.1"/>
    <property type="molecule type" value="Genomic_DNA"/>
</dbReference>
<gene>
    <name evidence="6" type="ORF">ACFQ07_08520</name>
</gene>
<dbReference type="InterPro" id="IPR027417">
    <property type="entry name" value="P-loop_NTPase"/>
</dbReference>
<dbReference type="Pfam" id="PF00580">
    <property type="entry name" value="UvrD-helicase"/>
    <property type="match status" value="1"/>
</dbReference>
<evidence type="ECO:0000313" key="7">
    <source>
        <dbReference type="Proteomes" id="UP001597083"/>
    </source>
</evidence>
<evidence type="ECO:0000313" key="6">
    <source>
        <dbReference type="EMBL" id="MFD0852263.1"/>
    </source>
</evidence>
<dbReference type="SUPFAM" id="SSF52540">
    <property type="entry name" value="P-loop containing nucleoside triphosphate hydrolases"/>
    <property type="match status" value="1"/>
</dbReference>
<feature type="domain" description="UvrD-like helicase ATP-binding" evidence="5">
    <location>
        <begin position="24"/>
        <end position="72"/>
    </location>
</feature>
<dbReference type="PANTHER" id="PTHR11070">
    <property type="entry name" value="UVRD / RECB / PCRA DNA HELICASE FAMILY MEMBER"/>
    <property type="match status" value="1"/>
</dbReference>
<keyword evidence="1" id="KW-0547">Nucleotide-binding</keyword>
<dbReference type="InterPro" id="IPR014016">
    <property type="entry name" value="UvrD-like_ATP-bd"/>
</dbReference>
<evidence type="ECO:0000259" key="5">
    <source>
        <dbReference type="Pfam" id="PF00580"/>
    </source>
</evidence>
<keyword evidence="4" id="KW-0067">ATP-binding</keyword>
<accession>A0ABW3CD69</accession>
<evidence type="ECO:0000256" key="3">
    <source>
        <dbReference type="ARBA" id="ARBA00022806"/>
    </source>
</evidence>
<name>A0ABW3CD69_9ACTN</name>
<sequence>MARAERIRQHAAQELNVHMQERSISREKPRYQHAVIDEAQDLGAAHWKMLRAMVPEGPNDLFIVGDTHQRIYDNYVSLGSLGINIRGRSSRLTLSYRTTHEILGSALGLLGEESWDDLDDGKDSLRGYRSVLRGERPVLRSAASWEAELDLILEQVQEWRDDTGPSIAISVPERHMVADVESRLGRAG</sequence>
<reference evidence="7" key="1">
    <citation type="journal article" date="2019" name="Int. J. Syst. Evol. Microbiol.">
        <title>The Global Catalogue of Microorganisms (GCM) 10K type strain sequencing project: providing services to taxonomists for standard genome sequencing and annotation.</title>
        <authorList>
            <consortium name="The Broad Institute Genomics Platform"/>
            <consortium name="The Broad Institute Genome Sequencing Center for Infectious Disease"/>
            <person name="Wu L."/>
            <person name="Ma J."/>
        </authorList>
    </citation>
    <scope>NUCLEOTIDE SEQUENCE [LARGE SCALE GENOMIC DNA]</scope>
    <source>
        <strain evidence="7">JCM 31696</strain>
    </source>
</reference>
<protein>
    <submittedName>
        <fullName evidence="6">UvrD-helicase domain-containing protein</fullName>
    </submittedName>
</protein>
<dbReference type="PANTHER" id="PTHR11070:SF45">
    <property type="entry name" value="DNA 3'-5' HELICASE"/>
    <property type="match status" value="1"/>
</dbReference>
<evidence type="ECO:0000256" key="4">
    <source>
        <dbReference type="ARBA" id="ARBA00022840"/>
    </source>
</evidence>
<keyword evidence="2" id="KW-0378">Hydrolase</keyword>
<evidence type="ECO:0000256" key="2">
    <source>
        <dbReference type="ARBA" id="ARBA00022801"/>
    </source>
</evidence>
<evidence type="ECO:0000256" key="1">
    <source>
        <dbReference type="ARBA" id="ARBA00022741"/>
    </source>
</evidence>
<keyword evidence="7" id="KW-1185">Reference proteome</keyword>
<keyword evidence="3" id="KW-0347">Helicase</keyword>
<proteinExistence type="predicted"/>
<dbReference type="Proteomes" id="UP001597083">
    <property type="component" value="Unassembled WGS sequence"/>
</dbReference>
<dbReference type="Gene3D" id="3.40.50.300">
    <property type="entry name" value="P-loop containing nucleotide triphosphate hydrolases"/>
    <property type="match status" value="1"/>
</dbReference>
<organism evidence="6 7">
    <name type="scientific">Actinomadura adrarensis</name>
    <dbReference type="NCBI Taxonomy" id="1819600"/>
    <lineage>
        <taxon>Bacteria</taxon>
        <taxon>Bacillati</taxon>
        <taxon>Actinomycetota</taxon>
        <taxon>Actinomycetes</taxon>
        <taxon>Streptosporangiales</taxon>
        <taxon>Thermomonosporaceae</taxon>
        <taxon>Actinomadura</taxon>
    </lineage>
</organism>
<feature type="non-terminal residue" evidence="6">
    <location>
        <position position="188"/>
    </location>
</feature>
<comment type="caution">
    <text evidence="6">The sequence shown here is derived from an EMBL/GenBank/DDBJ whole genome shotgun (WGS) entry which is preliminary data.</text>
</comment>
<dbReference type="InterPro" id="IPR000212">
    <property type="entry name" value="DNA_helicase_UvrD/REP"/>
</dbReference>